<dbReference type="InterPro" id="IPR051044">
    <property type="entry name" value="MAG_DAG_Lipase"/>
</dbReference>
<comment type="caution">
    <text evidence="2">The sequence shown here is derived from an EMBL/GenBank/DDBJ whole genome shotgun (WGS) entry which is preliminary data.</text>
</comment>
<dbReference type="Gene3D" id="3.40.50.1820">
    <property type="entry name" value="alpha/beta hydrolase"/>
    <property type="match status" value="1"/>
</dbReference>
<dbReference type="EMBL" id="BAAAYK010000038">
    <property type="protein sequence ID" value="GAA3361515.1"/>
    <property type="molecule type" value="Genomic_DNA"/>
</dbReference>
<keyword evidence="3" id="KW-1185">Reference proteome</keyword>
<dbReference type="PANTHER" id="PTHR11614">
    <property type="entry name" value="PHOSPHOLIPASE-RELATED"/>
    <property type="match status" value="1"/>
</dbReference>
<evidence type="ECO:0000313" key="3">
    <source>
        <dbReference type="Proteomes" id="UP001500483"/>
    </source>
</evidence>
<dbReference type="GO" id="GO:0016787">
    <property type="term" value="F:hydrolase activity"/>
    <property type="evidence" value="ECO:0007669"/>
    <property type="project" value="UniProtKB-KW"/>
</dbReference>
<gene>
    <name evidence="2" type="ORF">GCM10020366_45760</name>
</gene>
<name>A0ABP6RTS7_9PSEU</name>
<keyword evidence="2" id="KW-0378">Hydrolase</keyword>
<dbReference type="SUPFAM" id="SSF53474">
    <property type="entry name" value="alpha/beta-Hydrolases"/>
    <property type="match status" value="1"/>
</dbReference>
<proteinExistence type="predicted"/>
<dbReference type="PIRSF" id="PIRSF017388">
    <property type="entry name" value="Esterase_lipase"/>
    <property type="match status" value="1"/>
</dbReference>
<dbReference type="Pfam" id="PF12146">
    <property type="entry name" value="Hydrolase_4"/>
    <property type="match status" value="1"/>
</dbReference>
<protein>
    <submittedName>
        <fullName evidence="2">Alpha/beta fold hydrolase</fullName>
    </submittedName>
</protein>
<organism evidence="2 3">
    <name type="scientific">Saccharopolyspora gregorii</name>
    <dbReference type="NCBI Taxonomy" id="33914"/>
    <lineage>
        <taxon>Bacteria</taxon>
        <taxon>Bacillati</taxon>
        <taxon>Actinomycetota</taxon>
        <taxon>Actinomycetes</taxon>
        <taxon>Pseudonocardiales</taxon>
        <taxon>Pseudonocardiaceae</taxon>
        <taxon>Saccharopolyspora</taxon>
    </lineage>
</organism>
<reference evidence="3" key="1">
    <citation type="journal article" date="2019" name="Int. J. Syst. Evol. Microbiol.">
        <title>The Global Catalogue of Microorganisms (GCM) 10K type strain sequencing project: providing services to taxonomists for standard genome sequencing and annotation.</title>
        <authorList>
            <consortium name="The Broad Institute Genomics Platform"/>
            <consortium name="The Broad Institute Genome Sequencing Center for Infectious Disease"/>
            <person name="Wu L."/>
            <person name="Ma J."/>
        </authorList>
    </citation>
    <scope>NUCLEOTIDE SEQUENCE [LARGE SCALE GENOMIC DNA]</scope>
    <source>
        <strain evidence="3">JCM 9687</strain>
    </source>
</reference>
<dbReference type="InterPro" id="IPR022742">
    <property type="entry name" value="Hydrolase_4"/>
</dbReference>
<dbReference type="InterPro" id="IPR012354">
    <property type="entry name" value="Esterase_lipase"/>
</dbReference>
<sequence length="255" mass="27893">MPVLPGAEPFVHDGSDEIGVLLCHGFTGTPQSMRGWGEHLAAEGFTVRCPRLPGHGTRWQDLNRTGWTDWYAAVERELAELTGRCRSVFVFGMSMGGTLTLRLAQQHPELSGIALVNPSVTTLRKDAFLLPALSRVLPSIPGLAGDIAKPGAVELGYDRTPLRAAASLQRLWRLVRRDLGKVRQPVLLARSATDHVVEPVNSTIVLEGIRSGDVTEVVLRDSYHVATLDHDAASVFAGSVEFVRRIHRERVEEPA</sequence>
<accession>A0ABP6RTS7</accession>
<dbReference type="InterPro" id="IPR029058">
    <property type="entry name" value="AB_hydrolase_fold"/>
</dbReference>
<feature type="domain" description="Serine aminopeptidase S33" evidence="1">
    <location>
        <begin position="20"/>
        <end position="229"/>
    </location>
</feature>
<dbReference type="Proteomes" id="UP001500483">
    <property type="component" value="Unassembled WGS sequence"/>
</dbReference>
<evidence type="ECO:0000313" key="2">
    <source>
        <dbReference type="EMBL" id="GAA3361515.1"/>
    </source>
</evidence>
<dbReference type="RefSeq" id="WP_258342127.1">
    <property type="nucleotide sequence ID" value="NZ_BAAAYK010000038.1"/>
</dbReference>
<evidence type="ECO:0000259" key="1">
    <source>
        <dbReference type="Pfam" id="PF12146"/>
    </source>
</evidence>